<keyword evidence="2" id="KW-0812">Transmembrane</keyword>
<dbReference type="InterPro" id="IPR050061">
    <property type="entry name" value="MurCDEF_pg_biosynth"/>
</dbReference>
<dbReference type="GO" id="GO:0045227">
    <property type="term" value="P:capsule polysaccharide biosynthetic process"/>
    <property type="evidence" value="ECO:0007669"/>
    <property type="project" value="InterPro"/>
</dbReference>
<feature type="transmembrane region" description="Helical" evidence="2">
    <location>
        <begin position="6"/>
        <end position="29"/>
    </location>
</feature>
<dbReference type="EMBL" id="CP017708">
    <property type="protein sequence ID" value="AOY82466.1"/>
    <property type="molecule type" value="Genomic_DNA"/>
</dbReference>
<feature type="domain" description="Mur ligase central" evidence="3">
    <location>
        <begin position="44"/>
        <end position="197"/>
    </location>
</feature>
<feature type="compositionally biased region" description="Basic residues" evidence="1">
    <location>
        <begin position="409"/>
        <end position="443"/>
    </location>
</feature>
<dbReference type="SUPFAM" id="SSF53623">
    <property type="entry name" value="MurD-like peptide ligases, catalytic domain"/>
    <property type="match status" value="1"/>
</dbReference>
<dbReference type="InterPro" id="IPR008337">
    <property type="entry name" value="Capsule_biosynth_CapB"/>
</dbReference>
<evidence type="ECO:0000313" key="4">
    <source>
        <dbReference type="EMBL" id="AOY82466.1"/>
    </source>
</evidence>
<feature type="region of interest" description="Disordered" evidence="1">
    <location>
        <begin position="405"/>
        <end position="455"/>
    </location>
</feature>
<dbReference type="Gene3D" id="3.40.1190.10">
    <property type="entry name" value="Mur-like, catalytic domain"/>
    <property type="match status" value="1"/>
</dbReference>
<gene>
    <name evidence="4" type="primary">pgsB</name>
    <name evidence="4" type="ORF">BJP36_23700</name>
</gene>
<protein>
    <submittedName>
        <fullName evidence="4">Poly-gamma-glutamate synthase PgsB</fullName>
    </submittedName>
</protein>
<evidence type="ECO:0000313" key="5">
    <source>
        <dbReference type="Proteomes" id="UP000176944"/>
    </source>
</evidence>
<reference evidence="5" key="1">
    <citation type="submission" date="2016-10" db="EMBL/GenBank/DDBJ databases">
        <title>Comparative genomics uncovers the prolific and rare metabolic potential of the cyanobacterial genus Moorea.</title>
        <authorList>
            <person name="Leao T."/>
            <person name="Castelao G."/>
            <person name="Korobeynikov A."/>
            <person name="Monroe E.A."/>
            <person name="Podell S."/>
            <person name="Glukhov E."/>
            <person name="Allen E."/>
            <person name="Gerwick W.H."/>
            <person name="Gerwick L."/>
        </authorList>
    </citation>
    <scope>NUCLEOTIDE SEQUENCE [LARGE SCALE GENOMIC DNA]</scope>
    <source>
        <strain evidence="5">JHB</strain>
    </source>
</reference>
<proteinExistence type="predicted"/>
<evidence type="ECO:0000259" key="3">
    <source>
        <dbReference type="Pfam" id="PF08245"/>
    </source>
</evidence>
<sequence length="455" mass="51561">MFKEALPFLLTLASLVVYILYLLVSYWQFRQKRDQILYRVHVNGIRGKSTVTRYVAAVVRAAGYKTFGKITGSTTHILHPNGKESIWPRKGYANVNEQVAVMRYFFRQQVEAVVMECMAINPVYAEWLEKKVMRSHVSIITNVRYDHPEYLGETLEEIAHSLAVTIPENGIVITAESNPVLLDILNREAKQRGAKLIAANASDVMAEDLKGFSAVAIEDNVAIALEVGKLLGVPRKRAVQAMWQTLNDESALKLESFNWRDTGIVWANLFAVNDRESFNLLCDRIFNQYPDHAKVVLLNNRSDRLPRVGLFANLAKSLSFDRVVTIGSCEAEVQKLFASEPERLVLLGDSTPFKDAPGTTLLTQITETIKEPKILLVGAVNIHTPQAQELLSLFQTLVQAAKLEAVPKPKQKKNKQQRNQQKRLKQKRLKQKRFKQKRTKQKVCSKPSIRQKSLV</sequence>
<dbReference type="NCBIfam" id="TIGR04012">
    <property type="entry name" value="poly_gGlu_PgsB"/>
    <property type="match status" value="1"/>
</dbReference>
<dbReference type="GO" id="GO:0016881">
    <property type="term" value="F:acid-amino acid ligase activity"/>
    <property type="evidence" value="ECO:0007669"/>
    <property type="project" value="InterPro"/>
</dbReference>
<organism evidence="4 5">
    <name type="scientific">Moorena producens (strain JHB)</name>
    <dbReference type="NCBI Taxonomy" id="1454205"/>
    <lineage>
        <taxon>Bacteria</taxon>
        <taxon>Bacillati</taxon>
        <taxon>Cyanobacteriota</taxon>
        <taxon>Cyanophyceae</taxon>
        <taxon>Coleofasciculales</taxon>
        <taxon>Coleofasciculaceae</taxon>
        <taxon>Moorena</taxon>
    </lineage>
</organism>
<dbReference type="InterPro" id="IPR036565">
    <property type="entry name" value="Mur-like_cat_sf"/>
</dbReference>
<dbReference type="PANTHER" id="PTHR43445">
    <property type="entry name" value="UDP-N-ACETYLMURAMATE--L-ALANINE LIGASE-RELATED"/>
    <property type="match status" value="1"/>
</dbReference>
<dbReference type="InterPro" id="IPR013221">
    <property type="entry name" value="Mur_ligase_cen"/>
</dbReference>
<name>A0A1D9G4C8_MOOP1</name>
<dbReference type="PANTHER" id="PTHR43445:SF1">
    <property type="entry name" value="PGA SYNTHASE CAPB"/>
    <property type="match status" value="1"/>
</dbReference>
<dbReference type="PRINTS" id="PR01758">
    <property type="entry name" value="CAPSULEPROTB"/>
</dbReference>
<dbReference type="AlphaFoldDB" id="A0A1D9G4C8"/>
<dbReference type="GO" id="GO:0005524">
    <property type="term" value="F:ATP binding"/>
    <property type="evidence" value="ECO:0007669"/>
    <property type="project" value="InterPro"/>
</dbReference>
<evidence type="ECO:0000256" key="2">
    <source>
        <dbReference type="SAM" id="Phobius"/>
    </source>
</evidence>
<dbReference type="Pfam" id="PF08245">
    <property type="entry name" value="Mur_ligase_M"/>
    <property type="match status" value="1"/>
</dbReference>
<keyword evidence="2" id="KW-0472">Membrane</keyword>
<accession>A0A1D9G4C8</accession>
<dbReference type="Proteomes" id="UP000176944">
    <property type="component" value="Chromosome"/>
</dbReference>
<evidence type="ECO:0000256" key="1">
    <source>
        <dbReference type="SAM" id="MobiDB-lite"/>
    </source>
</evidence>
<keyword evidence="2" id="KW-1133">Transmembrane helix</keyword>
<dbReference type="GO" id="GO:0016020">
    <property type="term" value="C:membrane"/>
    <property type="evidence" value="ECO:0007669"/>
    <property type="project" value="InterPro"/>
</dbReference>